<feature type="transmembrane region" description="Helical" evidence="1">
    <location>
        <begin position="90"/>
        <end position="113"/>
    </location>
</feature>
<keyword evidence="1" id="KW-0472">Membrane</keyword>
<name>A0ABS0I8M1_9BACT</name>
<organism evidence="2 3">
    <name type="scientific">Hymenobacter ruricola</name>
    <dbReference type="NCBI Taxonomy" id="2791023"/>
    <lineage>
        <taxon>Bacteria</taxon>
        <taxon>Pseudomonadati</taxon>
        <taxon>Bacteroidota</taxon>
        <taxon>Cytophagia</taxon>
        <taxon>Cytophagales</taxon>
        <taxon>Hymenobacteraceae</taxon>
        <taxon>Hymenobacter</taxon>
    </lineage>
</organism>
<keyword evidence="1" id="KW-0812">Transmembrane</keyword>
<proteinExistence type="predicted"/>
<gene>
    <name evidence="2" type="ORF">I2H31_19450</name>
</gene>
<dbReference type="EMBL" id="JADQDM010000013">
    <property type="protein sequence ID" value="MBF9223290.1"/>
    <property type="molecule type" value="Genomic_DNA"/>
</dbReference>
<dbReference type="InterPro" id="IPR011990">
    <property type="entry name" value="TPR-like_helical_dom_sf"/>
</dbReference>
<sequence>MDLRPYFDVLERFADGQMAPAEQEAFELRLEQDEALADAHAAYEQLTADLRWAAGHDTLRLRLQALDERMNERGTALARAERLSQRRQRLLTVLGTLGAVLLVAATVVAWFVLGPSRARPPRSWEAYYQPDPGPVVTAALLHTRPLLSEALDQYQSGHYPAALHSLGRVSPTNVGNDTLLYLRGLILLRQGQGSAAQLYLRRVRDETTPPSELTRRARYHLGMAYWQAKELAPALAELRAVAADSLNPYRASARRAVAAGVLQGQ</sequence>
<dbReference type="SUPFAM" id="SSF48452">
    <property type="entry name" value="TPR-like"/>
    <property type="match status" value="1"/>
</dbReference>
<evidence type="ECO:0000313" key="2">
    <source>
        <dbReference type="EMBL" id="MBF9223290.1"/>
    </source>
</evidence>
<keyword evidence="3" id="KW-1185">Reference proteome</keyword>
<reference evidence="2 3" key="1">
    <citation type="submission" date="2020-11" db="EMBL/GenBank/DDBJ databases">
        <authorList>
            <person name="Kim M.K."/>
        </authorList>
    </citation>
    <scope>NUCLEOTIDE SEQUENCE [LARGE SCALE GENOMIC DNA]</scope>
    <source>
        <strain evidence="2 3">BT662</strain>
    </source>
</reference>
<evidence type="ECO:0008006" key="4">
    <source>
        <dbReference type="Google" id="ProtNLM"/>
    </source>
</evidence>
<dbReference type="Proteomes" id="UP000618931">
    <property type="component" value="Unassembled WGS sequence"/>
</dbReference>
<dbReference type="RefSeq" id="WP_196294728.1">
    <property type="nucleotide sequence ID" value="NZ_JADQDM010000013.1"/>
</dbReference>
<evidence type="ECO:0000313" key="3">
    <source>
        <dbReference type="Proteomes" id="UP000618931"/>
    </source>
</evidence>
<accession>A0ABS0I8M1</accession>
<protein>
    <recommendedName>
        <fullName evidence="4">Tetratricopeptide repeat protein</fullName>
    </recommendedName>
</protein>
<comment type="caution">
    <text evidence="2">The sequence shown here is derived from an EMBL/GenBank/DDBJ whole genome shotgun (WGS) entry which is preliminary data.</text>
</comment>
<evidence type="ECO:0000256" key="1">
    <source>
        <dbReference type="SAM" id="Phobius"/>
    </source>
</evidence>
<dbReference type="Gene3D" id="1.25.40.10">
    <property type="entry name" value="Tetratricopeptide repeat domain"/>
    <property type="match status" value="1"/>
</dbReference>
<keyword evidence="1" id="KW-1133">Transmembrane helix</keyword>